<dbReference type="Pfam" id="PF00481">
    <property type="entry name" value="PP2C"/>
    <property type="match status" value="1"/>
</dbReference>
<protein>
    <submittedName>
        <fullName evidence="2">(rape) hypothetical protein</fullName>
    </submittedName>
</protein>
<dbReference type="EMBL" id="HG994369">
    <property type="protein sequence ID" value="CAF1929062.1"/>
    <property type="molecule type" value="Genomic_DNA"/>
</dbReference>
<proteinExistence type="predicted"/>
<dbReference type="InterPro" id="IPR001932">
    <property type="entry name" value="PPM-type_phosphatase-like_dom"/>
</dbReference>
<name>A0A816KNV7_BRANA</name>
<feature type="non-terminal residue" evidence="2">
    <location>
        <position position="207"/>
    </location>
</feature>
<accession>A0A816KNV7</accession>
<dbReference type="AlphaFoldDB" id="A0A816KNV7"/>
<sequence length="207" mass="23636">QLRSATKPSLRCDLAASVYGVDLMEEEYQVLIQENCRYGSGHLAQIPPPLVVEFFLGLDIRIDRTVEPMLCLHGCIPLTEHELQPQDQFLIFASDGLWEQLSNYQEDVDIVQNHPRNVCVRPIFPQIRSLILSVGAVKLIRAHATVPVAISNDREEDETSIDQIYGGNDELELQSRFRGVSDVEGEDSTGESDDRFQRRIDRFRRRI</sequence>
<organism evidence="2">
    <name type="scientific">Brassica napus</name>
    <name type="common">Rape</name>
    <dbReference type="NCBI Taxonomy" id="3708"/>
    <lineage>
        <taxon>Eukaryota</taxon>
        <taxon>Viridiplantae</taxon>
        <taxon>Streptophyta</taxon>
        <taxon>Embryophyta</taxon>
        <taxon>Tracheophyta</taxon>
        <taxon>Spermatophyta</taxon>
        <taxon>Magnoliopsida</taxon>
        <taxon>eudicotyledons</taxon>
        <taxon>Gunneridae</taxon>
        <taxon>Pentapetalae</taxon>
        <taxon>rosids</taxon>
        <taxon>malvids</taxon>
        <taxon>Brassicales</taxon>
        <taxon>Brassicaceae</taxon>
        <taxon>Brassiceae</taxon>
        <taxon>Brassica</taxon>
    </lineage>
</organism>
<dbReference type="Proteomes" id="UP001295469">
    <property type="component" value="Chromosome C05"/>
</dbReference>
<evidence type="ECO:0000259" key="1">
    <source>
        <dbReference type="Pfam" id="PF00481"/>
    </source>
</evidence>
<dbReference type="InterPro" id="IPR036457">
    <property type="entry name" value="PPM-type-like_dom_sf"/>
</dbReference>
<dbReference type="Gene3D" id="3.60.40.10">
    <property type="entry name" value="PPM-type phosphatase domain"/>
    <property type="match status" value="1"/>
</dbReference>
<feature type="domain" description="PPM-type phosphatase" evidence="1">
    <location>
        <begin position="79"/>
        <end position="114"/>
    </location>
</feature>
<reference evidence="2" key="1">
    <citation type="submission" date="2021-01" db="EMBL/GenBank/DDBJ databases">
        <authorList>
            <consortium name="Genoscope - CEA"/>
            <person name="William W."/>
        </authorList>
    </citation>
    <scope>NUCLEOTIDE SEQUENCE</scope>
</reference>
<dbReference type="SUPFAM" id="SSF81606">
    <property type="entry name" value="PP2C-like"/>
    <property type="match status" value="1"/>
</dbReference>
<evidence type="ECO:0000313" key="2">
    <source>
        <dbReference type="EMBL" id="CAF1929062.1"/>
    </source>
</evidence>
<gene>
    <name evidence="2" type="ORF">DARMORV10_C05P30790.1</name>
</gene>